<comment type="subcellular location">
    <subcellularLocation>
        <location evidence="1">Cell membrane</location>
        <topology evidence="1">Multi-pass membrane protein</topology>
    </subcellularLocation>
</comment>
<feature type="transmembrane region" description="Helical" evidence="6">
    <location>
        <begin position="244"/>
        <end position="265"/>
    </location>
</feature>
<dbReference type="InterPro" id="IPR037185">
    <property type="entry name" value="EmrE-like"/>
</dbReference>
<accession>A0A255YNV1</accession>
<dbReference type="OrthoDB" id="8770617at2"/>
<keyword evidence="5 6" id="KW-0472">Membrane</keyword>
<dbReference type="PANTHER" id="PTHR42920">
    <property type="entry name" value="OS03G0707200 PROTEIN-RELATED"/>
    <property type="match status" value="1"/>
</dbReference>
<evidence type="ECO:0000256" key="1">
    <source>
        <dbReference type="ARBA" id="ARBA00004651"/>
    </source>
</evidence>
<dbReference type="Proteomes" id="UP000216991">
    <property type="component" value="Unassembled WGS sequence"/>
</dbReference>
<evidence type="ECO:0000313" key="8">
    <source>
        <dbReference type="EMBL" id="OYQ30893.1"/>
    </source>
</evidence>
<reference evidence="8 9" key="1">
    <citation type="submission" date="2017-07" db="EMBL/GenBank/DDBJ databases">
        <title>Sandarakinorhabdus cyanobacteriorum sp. nov., a novel bacterium isolated from cyanobacterial aggregates in a eutrophic lake.</title>
        <authorList>
            <person name="Cai H."/>
        </authorList>
    </citation>
    <scope>NUCLEOTIDE SEQUENCE [LARGE SCALE GENOMIC DNA]</scope>
    <source>
        <strain evidence="8 9">TH057</strain>
    </source>
</reference>
<dbReference type="GO" id="GO:0005886">
    <property type="term" value="C:plasma membrane"/>
    <property type="evidence" value="ECO:0007669"/>
    <property type="project" value="UniProtKB-SubCell"/>
</dbReference>
<evidence type="ECO:0000256" key="5">
    <source>
        <dbReference type="ARBA" id="ARBA00023136"/>
    </source>
</evidence>
<feature type="transmembrane region" description="Helical" evidence="6">
    <location>
        <begin position="101"/>
        <end position="120"/>
    </location>
</feature>
<evidence type="ECO:0000256" key="6">
    <source>
        <dbReference type="SAM" id="Phobius"/>
    </source>
</evidence>
<evidence type="ECO:0000256" key="4">
    <source>
        <dbReference type="ARBA" id="ARBA00022989"/>
    </source>
</evidence>
<sequence>MGSNSTPAAAGRLAFPAMVTGSACLAFGPWLVRLADVAPLASAFWRQALAVPFLLLFAMRAPGGRGLAAAGRGGLALAALAGVAFAADLSVWHLGIVRTTLANATLLANAATFLLPLYGLIALRQRLSRPQWWALATAAAGMALLLGRSAEVSATHLAGDLLCLAAAVFYTVYLIAIEKLRGTLDAMPALALATLASALALAPLAATGRFWPTDWTPILALAIGSQVIGQGLIVYAVRHLSPLVVGLTLLVQPAISAFIGAVRFGEVPGPAELLGAGLVVAALVVARLPERRAA</sequence>
<dbReference type="EMBL" id="NOXT01000097">
    <property type="protein sequence ID" value="OYQ30893.1"/>
    <property type="molecule type" value="Genomic_DNA"/>
</dbReference>
<dbReference type="Pfam" id="PF00892">
    <property type="entry name" value="EamA"/>
    <property type="match status" value="1"/>
</dbReference>
<dbReference type="AlphaFoldDB" id="A0A255YNV1"/>
<evidence type="ECO:0000259" key="7">
    <source>
        <dbReference type="Pfam" id="PF00892"/>
    </source>
</evidence>
<feature type="transmembrane region" description="Helical" evidence="6">
    <location>
        <begin position="156"/>
        <end position="177"/>
    </location>
</feature>
<evidence type="ECO:0000313" key="9">
    <source>
        <dbReference type="Proteomes" id="UP000216991"/>
    </source>
</evidence>
<dbReference type="InterPro" id="IPR000620">
    <property type="entry name" value="EamA_dom"/>
</dbReference>
<dbReference type="InterPro" id="IPR051258">
    <property type="entry name" value="Diverse_Substrate_Transporter"/>
</dbReference>
<name>A0A255YNV1_9SPHN</name>
<keyword evidence="9" id="KW-1185">Reference proteome</keyword>
<keyword evidence="3 6" id="KW-0812">Transmembrane</keyword>
<feature type="domain" description="EamA" evidence="7">
    <location>
        <begin position="158"/>
        <end position="285"/>
    </location>
</feature>
<protein>
    <recommendedName>
        <fullName evidence="7">EamA domain-containing protein</fullName>
    </recommendedName>
</protein>
<organism evidence="8 9">
    <name type="scientific">Sandarakinorhabdus cyanobacteriorum</name>
    <dbReference type="NCBI Taxonomy" id="1981098"/>
    <lineage>
        <taxon>Bacteria</taxon>
        <taxon>Pseudomonadati</taxon>
        <taxon>Pseudomonadota</taxon>
        <taxon>Alphaproteobacteria</taxon>
        <taxon>Sphingomonadales</taxon>
        <taxon>Sphingosinicellaceae</taxon>
        <taxon>Sandarakinorhabdus</taxon>
    </lineage>
</organism>
<evidence type="ECO:0000256" key="3">
    <source>
        <dbReference type="ARBA" id="ARBA00022692"/>
    </source>
</evidence>
<feature type="transmembrane region" description="Helical" evidence="6">
    <location>
        <begin position="189"/>
        <end position="206"/>
    </location>
</feature>
<keyword evidence="2" id="KW-1003">Cell membrane</keyword>
<feature type="transmembrane region" description="Helical" evidence="6">
    <location>
        <begin position="218"/>
        <end position="237"/>
    </location>
</feature>
<feature type="transmembrane region" description="Helical" evidence="6">
    <location>
        <begin position="44"/>
        <end position="63"/>
    </location>
</feature>
<feature type="transmembrane region" description="Helical" evidence="6">
    <location>
        <begin position="271"/>
        <end position="288"/>
    </location>
</feature>
<gene>
    <name evidence="8" type="ORF">CHU93_06020</name>
</gene>
<feature type="transmembrane region" description="Helical" evidence="6">
    <location>
        <begin position="75"/>
        <end position="95"/>
    </location>
</feature>
<proteinExistence type="predicted"/>
<dbReference type="RefSeq" id="WP_094473215.1">
    <property type="nucleotide sequence ID" value="NZ_NOXT01000097.1"/>
</dbReference>
<dbReference type="SUPFAM" id="SSF103481">
    <property type="entry name" value="Multidrug resistance efflux transporter EmrE"/>
    <property type="match status" value="2"/>
</dbReference>
<keyword evidence="4 6" id="KW-1133">Transmembrane helix</keyword>
<dbReference type="PANTHER" id="PTHR42920:SF5">
    <property type="entry name" value="EAMA DOMAIN-CONTAINING PROTEIN"/>
    <property type="match status" value="1"/>
</dbReference>
<comment type="caution">
    <text evidence="8">The sequence shown here is derived from an EMBL/GenBank/DDBJ whole genome shotgun (WGS) entry which is preliminary data.</text>
</comment>
<evidence type="ECO:0000256" key="2">
    <source>
        <dbReference type="ARBA" id="ARBA00022475"/>
    </source>
</evidence>
<feature type="transmembrane region" description="Helical" evidence="6">
    <location>
        <begin position="132"/>
        <end position="150"/>
    </location>
</feature>
<feature type="transmembrane region" description="Helical" evidence="6">
    <location>
        <begin position="12"/>
        <end position="32"/>
    </location>
</feature>